<sequence>MARVIPHVYNRAIHSCLVRLQVIMLLLVSHPKTSLSSGICHQNPVSKIFVPSLLLCPFVATSYTKKSEVVLLFPSSPSQGQVFSIVPNCQDCQLPSENCHQTRYLPLHALQRSGQILLRARILILIESRFRQVFIMINNN</sequence>
<protein>
    <submittedName>
        <fullName evidence="2">Uncharacterized protein</fullName>
    </submittedName>
</protein>
<dbReference type="AlphaFoldDB" id="A0A4Y2HHQ3"/>
<evidence type="ECO:0000256" key="1">
    <source>
        <dbReference type="SAM" id="SignalP"/>
    </source>
</evidence>
<gene>
    <name evidence="2" type="ORF">AVEN_22435_1</name>
</gene>
<comment type="caution">
    <text evidence="2">The sequence shown here is derived from an EMBL/GenBank/DDBJ whole genome shotgun (WGS) entry which is preliminary data.</text>
</comment>
<keyword evidence="3" id="KW-1185">Reference proteome</keyword>
<feature type="signal peptide" evidence="1">
    <location>
        <begin position="1"/>
        <end position="36"/>
    </location>
</feature>
<dbReference type="Proteomes" id="UP000499080">
    <property type="component" value="Unassembled WGS sequence"/>
</dbReference>
<accession>A0A4Y2HHQ3</accession>
<evidence type="ECO:0000313" key="3">
    <source>
        <dbReference type="Proteomes" id="UP000499080"/>
    </source>
</evidence>
<keyword evidence="1" id="KW-0732">Signal</keyword>
<dbReference type="EMBL" id="BGPR01103001">
    <property type="protein sequence ID" value="GBM64872.1"/>
    <property type="molecule type" value="Genomic_DNA"/>
</dbReference>
<name>A0A4Y2HHQ3_ARAVE</name>
<reference evidence="2 3" key="1">
    <citation type="journal article" date="2019" name="Sci. Rep.">
        <title>Orb-weaving spider Araneus ventricosus genome elucidates the spidroin gene catalogue.</title>
        <authorList>
            <person name="Kono N."/>
            <person name="Nakamura H."/>
            <person name="Ohtoshi R."/>
            <person name="Moran D.A.P."/>
            <person name="Shinohara A."/>
            <person name="Yoshida Y."/>
            <person name="Fujiwara M."/>
            <person name="Mori M."/>
            <person name="Tomita M."/>
            <person name="Arakawa K."/>
        </authorList>
    </citation>
    <scope>NUCLEOTIDE SEQUENCE [LARGE SCALE GENOMIC DNA]</scope>
</reference>
<feature type="chain" id="PRO_5021319555" evidence="1">
    <location>
        <begin position="37"/>
        <end position="140"/>
    </location>
</feature>
<proteinExistence type="predicted"/>
<organism evidence="2 3">
    <name type="scientific">Araneus ventricosus</name>
    <name type="common">Orbweaver spider</name>
    <name type="synonym">Epeira ventricosa</name>
    <dbReference type="NCBI Taxonomy" id="182803"/>
    <lineage>
        <taxon>Eukaryota</taxon>
        <taxon>Metazoa</taxon>
        <taxon>Ecdysozoa</taxon>
        <taxon>Arthropoda</taxon>
        <taxon>Chelicerata</taxon>
        <taxon>Arachnida</taxon>
        <taxon>Araneae</taxon>
        <taxon>Araneomorphae</taxon>
        <taxon>Entelegynae</taxon>
        <taxon>Araneoidea</taxon>
        <taxon>Araneidae</taxon>
        <taxon>Araneus</taxon>
    </lineage>
</organism>
<evidence type="ECO:0000313" key="2">
    <source>
        <dbReference type="EMBL" id="GBM64872.1"/>
    </source>
</evidence>